<evidence type="ECO:0000256" key="1">
    <source>
        <dbReference type="ARBA" id="ARBA00022679"/>
    </source>
</evidence>
<dbReference type="Gene3D" id="3.90.550.20">
    <property type="match status" value="1"/>
</dbReference>
<keyword evidence="3" id="KW-1185">Reference proteome</keyword>
<dbReference type="GO" id="GO:0016020">
    <property type="term" value="C:membrane"/>
    <property type="evidence" value="ECO:0007669"/>
    <property type="project" value="GOC"/>
</dbReference>
<dbReference type="EMBL" id="VYQF01000002">
    <property type="protein sequence ID" value="KAA9039299.1"/>
    <property type="molecule type" value="Genomic_DNA"/>
</dbReference>
<dbReference type="Proteomes" id="UP000326903">
    <property type="component" value="Unassembled WGS sequence"/>
</dbReference>
<proteinExistence type="predicted"/>
<dbReference type="GO" id="GO:0051999">
    <property type="term" value="P:mannosyl-inositol phosphorylceramide biosynthetic process"/>
    <property type="evidence" value="ECO:0007669"/>
    <property type="project" value="TreeGrafter"/>
</dbReference>
<dbReference type="InterPro" id="IPR007577">
    <property type="entry name" value="GlycoTrfase_DXD_sugar-bd_CS"/>
</dbReference>
<dbReference type="RefSeq" id="WP_150414708.1">
    <property type="nucleotide sequence ID" value="NZ_VYQF01000002.1"/>
</dbReference>
<reference evidence="2 3" key="1">
    <citation type="submission" date="2019-09" db="EMBL/GenBank/DDBJ databases">
        <title>Draft genome sequence of Ginsengibacter sp. BR5-29.</title>
        <authorList>
            <person name="Im W.-T."/>
        </authorList>
    </citation>
    <scope>NUCLEOTIDE SEQUENCE [LARGE SCALE GENOMIC DNA]</scope>
    <source>
        <strain evidence="2 3">BR5-29</strain>
    </source>
</reference>
<dbReference type="InterPro" id="IPR051706">
    <property type="entry name" value="Glycosyltransferase_domain"/>
</dbReference>
<name>A0A5J5IJW8_9BACT</name>
<evidence type="ECO:0000313" key="2">
    <source>
        <dbReference type="EMBL" id="KAA9039299.1"/>
    </source>
</evidence>
<evidence type="ECO:0008006" key="4">
    <source>
        <dbReference type="Google" id="ProtNLM"/>
    </source>
</evidence>
<dbReference type="InterPro" id="IPR029044">
    <property type="entry name" value="Nucleotide-diphossugar_trans"/>
</dbReference>
<dbReference type="PANTHER" id="PTHR32385:SF23">
    <property type="entry name" value="NUCLEOTIDE-DIPHOSPHO-SUGAR TRANSFERASE"/>
    <property type="match status" value="1"/>
</dbReference>
<keyword evidence="1" id="KW-0808">Transferase</keyword>
<protein>
    <recommendedName>
        <fullName evidence="4">Glycosyl transferase</fullName>
    </recommendedName>
</protein>
<dbReference type="PANTHER" id="PTHR32385">
    <property type="entry name" value="MANNOSYL PHOSPHORYLINOSITOL CERAMIDE SYNTHASE"/>
    <property type="match status" value="1"/>
</dbReference>
<dbReference type="GO" id="GO:0000030">
    <property type="term" value="F:mannosyltransferase activity"/>
    <property type="evidence" value="ECO:0007669"/>
    <property type="project" value="TreeGrafter"/>
</dbReference>
<dbReference type="AlphaFoldDB" id="A0A5J5IJW8"/>
<comment type="caution">
    <text evidence="2">The sequence shown here is derived from an EMBL/GenBank/DDBJ whole genome shotgun (WGS) entry which is preliminary data.</text>
</comment>
<accession>A0A5J5IJW8</accession>
<gene>
    <name evidence="2" type="ORF">FW778_10740</name>
</gene>
<sequence length="245" mass="28827">MIPKIIHQTWKTSILPKKFETWHQQVKALHPDWKIILWTDEDNLALVTKFFPDLLEIYNSLQYNIMRADVIRYMYMSVYGGYYLDLDYELFEPFDDKLSNASLLLPISGKHRKMAIIGNSIFGSEPSNIFWKDILDTFKENPPTKKFYDKFEILKLTGPDFISEVYYKNPAKYNATLVHKHIFHPSNSLTRKKHYQQLLIAAGTRGIHHCEGSWLKDNNSFIHYLSRGKASIKRRFQDLFGGKSK</sequence>
<dbReference type="SUPFAM" id="SSF53448">
    <property type="entry name" value="Nucleotide-diphospho-sugar transferases"/>
    <property type="match status" value="1"/>
</dbReference>
<organism evidence="2 3">
    <name type="scientific">Ginsengibacter hankyongi</name>
    <dbReference type="NCBI Taxonomy" id="2607284"/>
    <lineage>
        <taxon>Bacteria</taxon>
        <taxon>Pseudomonadati</taxon>
        <taxon>Bacteroidota</taxon>
        <taxon>Chitinophagia</taxon>
        <taxon>Chitinophagales</taxon>
        <taxon>Chitinophagaceae</taxon>
        <taxon>Ginsengibacter</taxon>
    </lineage>
</organism>
<dbReference type="Pfam" id="PF04488">
    <property type="entry name" value="Gly_transf_sug"/>
    <property type="match status" value="1"/>
</dbReference>
<evidence type="ECO:0000313" key="3">
    <source>
        <dbReference type="Proteomes" id="UP000326903"/>
    </source>
</evidence>